<dbReference type="PANTHER" id="PTHR43480">
    <property type="entry name" value="ACYL-[ACYL-CARRIER-PROTEIN]--UDP-N-ACETYLGLUCOSAMINE O-ACYLTRANSFERASE"/>
    <property type="match status" value="1"/>
</dbReference>
<dbReference type="Proteomes" id="UP000001661">
    <property type="component" value="Chromosome"/>
</dbReference>
<keyword evidence="1 6" id="KW-0444">Lipid biosynthesis</keyword>
<dbReference type="InterPro" id="IPR029098">
    <property type="entry name" value="Acetyltransf_C"/>
</dbReference>
<dbReference type="STRING" id="574087.Acear_2191"/>
<dbReference type="SUPFAM" id="SSF51161">
    <property type="entry name" value="Trimeric LpxA-like enzymes"/>
    <property type="match status" value="1"/>
</dbReference>
<evidence type="ECO:0000256" key="6">
    <source>
        <dbReference type="HAMAP-Rule" id="MF_00387"/>
    </source>
</evidence>
<comment type="subcellular location">
    <subcellularLocation>
        <location evidence="6">Cytoplasm</location>
    </subcellularLocation>
</comment>
<keyword evidence="6" id="KW-0677">Repeat</keyword>
<evidence type="ECO:0000256" key="4">
    <source>
        <dbReference type="ARBA" id="ARBA00023098"/>
    </source>
</evidence>
<dbReference type="NCBIfam" id="TIGR01852">
    <property type="entry name" value="lipid_A_lpxA"/>
    <property type="match status" value="1"/>
</dbReference>
<keyword evidence="5 6" id="KW-0012">Acyltransferase</keyword>
<gene>
    <name evidence="6" type="primary">lpxA</name>
    <name evidence="8" type="ordered locus">Acear_2191</name>
</gene>
<organism evidence="8 9">
    <name type="scientific">Acetohalobium arabaticum (strain ATCC 49924 / DSM 5501 / Z-7288)</name>
    <dbReference type="NCBI Taxonomy" id="574087"/>
    <lineage>
        <taxon>Bacteria</taxon>
        <taxon>Bacillati</taxon>
        <taxon>Bacillota</taxon>
        <taxon>Clostridia</taxon>
        <taxon>Halanaerobiales</taxon>
        <taxon>Halobacteroidaceae</taxon>
        <taxon>Acetohalobium</taxon>
    </lineage>
</organism>
<dbReference type="PIRSF" id="PIRSF000456">
    <property type="entry name" value="UDP-GlcNAc_acltr"/>
    <property type="match status" value="1"/>
</dbReference>
<accession>D9QTV6</accession>
<dbReference type="InterPro" id="IPR037157">
    <property type="entry name" value="Acetyltransf_C_sf"/>
</dbReference>
<dbReference type="Pfam" id="PF13720">
    <property type="entry name" value="Acetyltransf_11"/>
    <property type="match status" value="1"/>
</dbReference>
<dbReference type="Pfam" id="PF00132">
    <property type="entry name" value="Hexapep"/>
    <property type="match status" value="2"/>
</dbReference>
<dbReference type="AlphaFoldDB" id="D9QTV6"/>
<dbReference type="InterPro" id="IPR011004">
    <property type="entry name" value="Trimer_LpxA-like_sf"/>
</dbReference>
<dbReference type="OrthoDB" id="9782926at2"/>
<dbReference type="KEGG" id="aar:Acear_2191"/>
<dbReference type="Gene3D" id="1.20.1180.10">
    <property type="entry name" value="Udp N-acetylglucosamine O-acyltransferase, C-terminal domain"/>
    <property type="match status" value="1"/>
</dbReference>
<comment type="catalytic activity">
    <reaction evidence="6">
        <text>a (3R)-hydroxyacyl-[ACP] + UDP-N-acetyl-alpha-D-glucosamine = a UDP-3-O-[(3R)-3-hydroxyacyl]-N-acetyl-alpha-D-glucosamine + holo-[ACP]</text>
        <dbReference type="Rhea" id="RHEA:67812"/>
        <dbReference type="Rhea" id="RHEA-COMP:9685"/>
        <dbReference type="Rhea" id="RHEA-COMP:9945"/>
        <dbReference type="ChEBI" id="CHEBI:57705"/>
        <dbReference type="ChEBI" id="CHEBI:64479"/>
        <dbReference type="ChEBI" id="CHEBI:78827"/>
        <dbReference type="ChEBI" id="CHEBI:173225"/>
        <dbReference type="EC" id="2.3.1.129"/>
    </reaction>
</comment>
<protein>
    <recommendedName>
        <fullName evidence="6">Acyl-[acyl-carrier-protein]--UDP-N-acetylglucosamine O-acyltransferase</fullName>
        <shortName evidence="6">UDP-N-acetylglucosamine acyltransferase</shortName>
        <ecNumber evidence="6">2.3.1.129</ecNumber>
    </recommendedName>
</protein>
<dbReference type="PANTHER" id="PTHR43480:SF1">
    <property type="entry name" value="ACYL-[ACYL-CARRIER-PROTEIN]--UDP-N-ACETYLGLUCOSAMINE O-ACYLTRANSFERASE, MITOCHONDRIAL-RELATED"/>
    <property type="match status" value="1"/>
</dbReference>
<dbReference type="GO" id="GO:0005737">
    <property type="term" value="C:cytoplasm"/>
    <property type="evidence" value="ECO:0007669"/>
    <property type="project" value="UniProtKB-SubCell"/>
</dbReference>
<name>D9QTV6_ACEAZ</name>
<dbReference type="HOGENOM" id="CLU_061249_0_0_9"/>
<keyword evidence="6" id="KW-0963">Cytoplasm</keyword>
<evidence type="ECO:0000256" key="1">
    <source>
        <dbReference type="ARBA" id="ARBA00022516"/>
    </source>
</evidence>
<dbReference type="RefSeq" id="WP_013279118.1">
    <property type="nucleotide sequence ID" value="NC_014378.1"/>
</dbReference>
<sequence length="270" mass="29557">MKEVNKGNNIVHLAEVHETAIVKSGAKIGKNVKIGPYSVIGEHVEIGDGTEIGSHVVIEGWTEIGKNNEIFTGASIGQKPQDLKFDGEKSYLTIGDDNIIREYATIHRGTEEGGLETKIGNDNLIMAYCHVAHDCQVGNNIVMSNATNLGGHVVVEDSAVISGMVGVHQFVRIGKMTMIGAHSKVVKDVPPYILVDGHPATVNGINTVGLRRNGVNPELRKEIKQAYKYLYRSNLNVSQAIEKMDQELDASPEIEHFLRFLHNAQRGICR</sequence>
<dbReference type="EMBL" id="CP002105">
    <property type="protein sequence ID" value="ADL13677.1"/>
    <property type="molecule type" value="Genomic_DNA"/>
</dbReference>
<dbReference type="InterPro" id="IPR010137">
    <property type="entry name" value="Lipid_A_LpxA"/>
</dbReference>
<evidence type="ECO:0000256" key="3">
    <source>
        <dbReference type="ARBA" id="ARBA00022679"/>
    </source>
</evidence>
<dbReference type="EC" id="2.3.1.129" evidence="6"/>
<dbReference type="eggNOG" id="COG1043">
    <property type="taxonomic scope" value="Bacteria"/>
</dbReference>
<dbReference type="GO" id="GO:0016020">
    <property type="term" value="C:membrane"/>
    <property type="evidence" value="ECO:0007669"/>
    <property type="project" value="GOC"/>
</dbReference>
<comment type="function">
    <text evidence="6">Involved in the biosynthesis of lipid A, a phosphorylated glycolipid that anchors the lipopolysaccharide to the outer membrane of the cell.</text>
</comment>
<dbReference type="GO" id="GO:0008780">
    <property type="term" value="F:acyl-[acyl-carrier-protein]-UDP-N-acetylglucosamine O-acyltransferase activity"/>
    <property type="evidence" value="ECO:0007669"/>
    <property type="project" value="UniProtKB-UniRule"/>
</dbReference>
<keyword evidence="3 6" id="KW-0808">Transferase</keyword>
<comment type="similarity">
    <text evidence="6">Belongs to the transferase hexapeptide repeat family. LpxA subfamily.</text>
</comment>
<dbReference type="HAMAP" id="MF_00387">
    <property type="entry name" value="LpxA"/>
    <property type="match status" value="1"/>
</dbReference>
<evidence type="ECO:0000313" key="8">
    <source>
        <dbReference type="EMBL" id="ADL13677.1"/>
    </source>
</evidence>
<dbReference type="Gene3D" id="2.160.10.10">
    <property type="entry name" value="Hexapeptide repeat proteins"/>
    <property type="match status" value="1"/>
</dbReference>
<dbReference type="CDD" id="cd03351">
    <property type="entry name" value="LbH_UDP-GlcNAc_AT"/>
    <property type="match status" value="1"/>
</dbReference>
<keyword evidence="2 6" id="KW-0441">Lipid A biosynthesis</keyword>
<feature type="domain" description="UDP N-acetylglucosamine O-acyltransferase C-terminal" evidence="7">
    <location>
        <begin position="188"/>
        <end position="269"/>
    </location>
</feature>
<keyword evidence="9" id="KW-1185">Reference proteome</keyword>
<evidence type="ECO:0000313" key="9">
    <source>
        <dbReference type="Proteomes" id="UP000001661"/>
    </source>
</evidence>
<dbReference type="GO" id="GO:0009245">
    <property type="term" value="P:lipid A biosynthetic process"/>
    <property type="evidence" value="ECO:0007669"/>
    <property type="project" value="UniProtKB-UniRule"/>
</dbReference>
<reference evidence="8 9" key="1">
    <citation type="journal article" date="2010" name="Stand. Genomic Sci.">
        <title>Complete genome sequence of Acetohalobium arabaticum type strain (Z-7288).</title>
        <authorList>
            <person name="Sikorski J."/>
            <person name="Lapidus A."/>
            <person name="Chertkov O."/>
            <person name="Lucas S."/>
            <person name="Copeland A."/>
            <person name="Glavina Del Rio T."/>
            <person name="Nolan M."/>
            <person name="Tice H."/>
            <person name="Cheng J.F."/>
            <person name="Han C."/>
            <person name="Brambilla E."/>
            <person name="Pitluck S."/>
            <person name="Liolios K."/>
            <person name="Ivanova N."/>
            <person name="Mavromatis K."/>
            <person name="Mikhailova N."/>
            <person name="Pati A."/>
            <person name="Bruce D."/>
            <person name="Detter C."/>
            <person name="Tapia R."/>
            <person name="Goodwin L."/>
            <person name="Chen A."/>
            <person name="Palaniappan K."/>
            <person name="Land M."/>
            <person name="Hauser L."/>
            <person name="Chang Y.J."/>
            <person name="Jeffries C.D."/>
            <person name="Rohde M."/>
            <person name="Goker M."/>
            <person name="Spring S."/>
            <person name="Woyke T."/>
            <person name="Bristow J."/>
            <person name="Eisen J.A."/>
            <person name="Markowitz V."/>
            <person name="Hugenholtz P."/>
            <person name="Kyrpides N.C."/>
            <person name="Klenk H.P."/>
        </authorList>
    </citation>
    <scope>NUCLEOTIDE SEQUENCE [LARGE SCALE GENOMIC DNA]</scope>
    <source>
        <strain evidence="9">ATCC 49924 / DSM 5501 / Z-7288</strain>
    </source>
</reference>
<dbReference type="NCBIfam" id="NF003657">
    <property type="entry name" value="PRK05289.1"/>
    <property type="match status" value="1"/>
</dbReference>
<dbReference type="UniPathway" id="UPA00359">
    <property type="reaction ID" value="UER00477"/>
</dbReference>
<keyword evidence="4 6" id="KW-0443">Lipid metabolism</keyword>
<evidence type="ECO:0000256" key="2">
    <source>
        <dbReference type="ARBA" id="ARBA00022556"/>
    </source>
</evidence>
<comment type="pathway">
    <text evidence="6">Glycolipid biosynthesis; lipid IV(A) biosynthesis; lipid IV(A) from (3R)-3-hydroxytetradecanoyl-[acyl-carrier-protein] and UDP-N-acetyl-alpha-D-glucosamine: step 1/6.</text>
</comment>
<evidence type="ECO:0000256" key="5">
    <source>
        <dbReference type="ARBA" id="ARBA00023315"/>
    </source>
</evidence>
<comment type="subunit">
    <text evidence="6">Homotrimer.</text>
</comment>
<proteinExistence type="inferred from homology"/>
<dbReference type="InterPro" id="IPR001451">
    <property type="entry name" value="Hexapep"/>
</dbReference>
<evidence type="ECO:0000259" key="7">
    <source>
        <dbReference type="Pfam" id="PF13720"/>
    </source>
</evidence>